<feature type="transmembrane region" description="Helical" evidence="2">
    <location>
        <begin position="64"/>
        <end position="84"/>
    </location>
</feature>
<sequence length="844" mass="94707">MSTNAFTFVKDKSTQLKTWTKQQLARFKPEYYTIKGASIALVLLSFIFYLIYVSKVTLDAGDPWLLLFFICLALIFIIASYVITWLSAKVMAIPKVYRLALLVSSPLLFFAFGFEALYWLFAITMFSIFGAIVAVFKGGHFASLSKVKKTTTLLGTGIVLVGGIALTYAFVVPGFDTESVVNAAALNRDSINNIDAISPAKKGEYSFKAFTYGAGTDKHRSEFAEQVSLKTDTTDGTVFLDGWSGFNGWYREYFWGFDATELPLNAYVWMPEGEGPFPLVLMVHGNHFMQDFSDDGYAYLGELLASKGIIFASVDQNFINGSWSDIGGGLSKENDARGWLLLEHLRVWHEWNADSNSELFGKVDTNNLGLIGHSRGGEAVAHAALLNKMPLFYDDASYVLDYNFNIKALLAIAPVDGQYKPGKTYTALEDINYFTMHGSQDGDVTSFAGSQQYERVLFSPDSNFFKASLYVQNANHGQFNSTWGENDTMSPTKLLNNQDLLSVSEQTTISQVYTSAFFSATLLGQKQYVPLFIDARKGKDWLPDTIYVSQFESSQFYELASFDEDFNVLTSATGGTIEGKNLSVWREQAVQMSWREKGTRAVYLGWHKEKNDVEQQGTQEQGAEQHGTQQQSKNLSEEPELQQSREQAQEPVPQQEKDYASYTILINQSLSDKLTEQSMNDLSFVFSMAPSTESSNPKSRGKWVKNEVNSVSVSKENTEELEPSPNQENTESTEAKEVKEQKEDKVIDFTITFTDENGQSAAYPLSTFSALQPRINVQIWKSQFITGDSKSENIFQTFVYPFEDILSINPELNLQMLNKVTFTFNKTEKGVVIIDRIGFMKNIE</sequence>
<keyword evidence="4" id="KW-1185">Reference proteome</keyword>
<dbReference type="SUPFAM" id="SSF53474">
    <property type="entry name" value="alpha/beta-Hydrolases"/>
    <property type="match status" value="1"/>
</dbReference>
<keyword evidence="2" id="KW-0812">Transmembrane</keyword>
<dbReference type="Pfam" id="PF07224">
    <property type="entry name" value="Chlorophyllase"/>
    <property type="match status" value="1"/>
</dbReference>
<organism evidence="3 4">
    <name type="scientific">Glaciecola petra</name>
    <dbReference type="NCBI Taxonomy" id="3075602"/>
    <lineage>
        <taxon>Bacteria</taxon>
        <taxon>Pseudomonadati</taxon>
        <taxon>Pseudomonadota</taxon>
        <taxon>Gammaproteobacteria</taxon>
        <taxon>Alteromonadales</taxon>
        <taxon>Alteromonadaceae</taxon>
        <taxon>Glaciecola</taxon>
    </lineage>
</organism>
<keyword evidence="2" id="KW-1133">Transmembrane helix</keyword>
<reference evidence="3 4" key="1">
    <citation type="submission" date="2023-09" db="EMBL/GenBank/DDBJ databases">
        <authorList>
            <person name="Rey-Velasco X."/>
        </authorList>
    </citation>
    <scope>NUCLEOTIDE SEQUENCE [LARGE SCALE GENOMIC DNA]</scope>
    <source>
        <strain evidence="3 4">P117</strain>
    </source>
</reference>
<feature type="transmembrane region" description="Helical" evidence="2">
    <location>
        <begin position="31"/>
        <end position="52"/>
    </location>
</feature>
<dbReference type="Proteomes" id="UP001253545">
    <property type="component" value="Unassembled WGS sequence"/>
</dbReference>
<dbReference type="InterPro" id="IPR029058">
    <property type="entry name" value="AB_hydrolase_fold"/>
</dbReference>
<protein>
    <submittedName>
        <fullName evidence="3">Uncharacterized protein</fullName>
    </submittedName>
</protein>
<feature type="compositionally biased region" description="Low complexity" evidence="1">
    <location>
        <begin position="614"/>
        <end position="631"/>
    </location>
</feature>
<evidence type="ECO:0000313" key="3">
    <source>
        <dbReference type="EMBL" id="MDT0596250.1"/>
    </source>
</evidence>
<feature type="compositionally biased region" description="Low complexity" evidence="1">
    <location>
        <begin position="706"/>
        <end position="715"/>
    </location>
</feature>
<feature type="transmembrane region" description="Helical" evidence="2">
    <location>
        <begin position="151"/>
        <end position="171"/>
    </location>
</feature>
<dbReference type="PANTHER" id="PTHR33428:SF14">
    <property type="entry name" value="CARBOXYLESTERASE TYPE B DOMAIN-CONTAINING PROTEIN"/>
    <property type="match status" value="1"/>
</dbReference>
<comment type="caution">
    <text evidence="3">The sequence shown here is derived from an EMBL/GenBank/DDBJ whole genome shotgun (WGS) entry which is preliminary data.</text>
</comment>
<feature type="transmembrane region" description="Helical" evidence="2">
    <location>
        <begin position="96"/>
        <end position="112"/>
    </location>
</feature>
<feature type="compositionally biased region" description="Polar residues" evidence="1">
    <location>
        <begin position="689"/>
        <end position="698"/>
    </location>
</feature>
<dbReference type="RefSeq" id="WP_311369769.1">
    <property type="nucleotide sequence ID" value="NZ_JAVRHX010000005.1"/>
</dbReference>
<dbReference type="InterPro" id="IPR017395">
    <property type="entry name" value="Chlorophyllase-like"/>
</dbReference>
<dbReference type="PANTHER" id="PTHR33428">
    <property type="entry name" value="CHLOROPHYLLASE-2, CHLOROPLASTIC"/>
    <property type="match status" value="1"/>
</dbReference>
<feature type="region of interest" description="Disordered" evidence="1">
    <location>
        <begin position="613"/>
        <end position="656"/>
    </location>
</feature>
<proteinExistence type="predicted"/>
<evidence type="ECO:0000256" key="1">
    <source>
        <dbReference type="SAM" id="MobiDB-lite"/>
    </source>
</evidence>
<name>A0ABU2ZUD7_9ALTE</name>
<dbReference type="Gene3D" id="3.40.50.1820">
    <property type="entry name" value="alpha/beta hydrolase"/>
    <property type="match status" value="1"/>
</dbReference>
<gene>
    <name evidence="3" type="ORF">RM552_15455</name>
</gene>
<keyword evidence="2" id="KW-0472">Membrane</keyword>
<feature type="region of interest" description="Disordered" evidence="1">
    <location>
        <begin position="689"/>
        <end position="739"/>
    </location>
</feature>
<feature type="transmembrane region" description="Helical" evidence="2">
    <location>
        <begin position="118"/>
        <end position="139"/>
    </location>
</feature>
<evidence type="ECO:0000256" key="2">
    <source>
        <dbReference type="SAM" id="Phobius"/>
    </source>
</evidence>
<accession>A0ABU2ZUD7</accession>
<evidence type="ECO:0000313" key="4">
    <source>
        <dbReference type="Proteomes" id="UP001253545"/>
    </source>
</evidence>
<dbReference type="EMBL" id="JAVRHX010000005">
    <property type="protein sequence ID" value="MDT0596250.1"/>
    <property type="molecule type" value="Genomic_DNA"/>
</dbReference>